<proteinExistence type="predicted"/>
<organism evidence="1 3">
    <name type="scientific">Paenirhodobacter populi</name>
    <dbReference type="NCBI Taxonomy" id="2306993"/>
    <lineage>
        <taxon>Bacteria</taxon>
        <taxon>Pseudomonadati</taxon>
        <taxon>Pseudomonadota</taxon>
        <taxon>Alphaproteobacteria</taxon>
        <taxon>Rhodobacterales</taxon>
        <taxon>Rhodobacter group</taxon>
        <taxon>Paenirhodobacter</taxon>
    </lineage>
</organism>
<evidence type="ECO:0000313" key="3">
    <source>
        <dbReference type="Proteomes" id="UP000285295"/>
    </source>
</evidence>
<comment type="caution">
    <text evidence="1">The sequence shown here is derived from an EMBL/GenBank/DDBJ whole genome shotgun (WGS) entry which is preliminary data.</text>
</comment>
<reference evidence="1 3" key="1">
    <citation type="submission" date="2019-01" db="EMBL/GenBank/DDBJ databases">
        <title>Sinorhodobacter populi sp. nov. isolated from the symptomatic bark tissue of Populus euramericana canker.</title>
        <authorList>
            <person name="Xu G."/>
        </authorList>
    </citation>
    <scope>NUCLEOTIDE SEQUENCE [LARGE SCALE GENOMIC DNA]</scope>
    <source>
        <strain evidence="1 3">D19-10-3-21</strain>
    </source>
</reference>
<dbReference type="Proteomes" id="UP000285295">
    <property type="component" value="Unassembled WGS sequence"/>
</dbReference>
<gene>
    <name evidence="2" type="ORF">D2T31_05040</name>
    <name evidence="1" type="ORF">D2T31_21795</name>
</gene>
<sequence>MIRALAIALVAVTAICGGLYIRQIKAELAEERAKVSAYQEAAKVLSAHVKAVETEREKWRSVAEELSTVEGRDEALNPYERAVLDRVRKP</sequence>
<dbReference type="EMBL" id="SAUX01000004">
    <property type="protein sequence ID" value="RWR31366.1"/>
    <property type="molecule type" value="Genomic_DNA"/>
</dbReference>
<evidence type="ECO:0000313" key="1">
    <source>
        <dbReference type="EMBL" id="RWR25508.1"/>
    </source>
</evidence>
<dbReference type="RefSeq" id="WP_128236546.1">
    <property type="nucleotide sequence ID" value="NZ_SAUX01000004.1"/>
</dbReference>
<name>A0A443JYC9_9RHOB</name>
<accession>A0A443JYC9</accession>
<evidence type="ECO:0000313" key="2">
    <source>
        <dbReference type="EMBL" id="RWR31366.1"/>
    </source>
</evidence>
<dbReference type="EMBL" id="SAUX01000053">
    <property type="protein sequence ID" value="RWR25508.1"/>
    <property type="molecule type" value="Genomic_DNA"/>
</dbReference>
<dbReference type="AlphaFoldDB" id="A0A443JYC9"/>
<reference evidence="1 3" key="2">
    <citation type="submission" date="2019-01" db="EMBL/GenBank/DDBJ databases">
        <authorList>
            <person name="Li Y."/>
        </authorList>
    </citation>
    <scope>NUCLEOTIDE SEQUENCE [LARGE SCALE GENOMIC DNA]</scope>
    <source>
        <strain evidence="1 3">D19-10-3-21</strain>
    </source>
</reference>
<protein>
    <submittedName>
        <fullName evidence="1">Uncharacterized protein</fullName>
    </submittedName>
</protein>